<evidence type="ECO:0000313" key="1">
    <source>
        <dbReference type="EMBL" id="PVZ69766.1"/>
    </source>
</evidence>
<dbReference type="AlphaFoldDB" id="A0A2V1GUL2"/>
<organism evidence="1 2">
    <name type="scientific">Pelagibaculum spongiae</name>
    <dbReference type="NCBI Taxonomy" id="2080658"/>
    <lineage>
        <taxon>Bacteria</taxon>
        <taxon>Pseudomonadati</taxon>
        <taxon>Pseudomonadota</taxon>
        <taxon>Gammaproteobacteria</taxon>
        <taxon>Oceanospirillales</taxon>
        <taxon>Pelagibaculum</taxon>
    </lineage>
</organism>
<dbReference type="Proteomes" id="UP000244906">
    <property type="component" value="Unassembled WGS sequence"/>
</dbReference>
<dbReference type="OrthoDB" id="9815616at2"/>
<gene>
    <name evidence="1" type="ORF">DC094_10740</name>
</gene>
<accession>A0A2V1GUL2</accession>
<dbReference type="RefSeq" id="WP_116687096.1">
    <property type="nucleotide sequence ID" value="NZ_CAWNYD010000003.1"/>
</dbReference>
<name>A0A2V1GUL2_9GAMM</name>
<dbReference type="InterPro" id="IPR013397">
    <property type="entry name" value="CRISPR-assoc_prot_Csy1"/>
</dbReference>
<reference evidence="1 2" key="1">
    <citation type="submission" date="2018-04" db="EMBL/GenBank/DDBJ databases">
        <title>Thalassorhabdus spongiae gen. nov., sp. nov., isolated from a marine sponge in South-West Iceland.</title>
        <authorList>
            <person name="Knobloch S."/>
            <person name="Daussin A."/>
            <person name="Johannsson R."/>
            <person name="Marteinsson V.T."/>
        </authorList>
    </citation>
    <scope>NUCLEOTIDE SEQUENCE [LARGE SCALE GENOMIC DNA]</scope>
    <source>
        <strain evidence="1 2">Hp12</strain>
    </source>
</reference>
<dbReference type="EMBL" id="QDDL01000003">
    <property type="protein sequence ID" value="PVZ69766.1"/>
    <property type="molecule type" value="Genomic_DNA"/>
</dbReference>
<protein>
    <submittedName>
        <fullName evidence="1">Type I-F CRISPR-associated protein Csy1</fullName>
    </submittedName>
</protein>
<proteinExistence type="predicted"/>
<sequence length="450" mass="51398">MPDPAIKAFFEERKDAWLKKAIKSSVDDLQQQQKITEGEEKFSFEQWLPDAAKRSMQRAFSTHPSTFSHSATGISESNKKKYTYVTPIIYYSGLSNDGFLRSGNVESSLRLDSLGNAAALDIDSFLSLEMQDGQSLLQHIEQETELAQSLLNIKSKSYAELRDGFLAMTAAATEQVTSSKIKQVFFPIPDDTAAEGYHQLSILTNSGIVFEMRRRLDALRFGLEPEKMSDDDRKKYLTKDELKQARDKRRNKAFFEQSFSEIYGLTTIGYGGTKPQNISVLNNQNGGKAHLLLSVPPNLQQRDFNFPTRDFFQQAVSPYQAKEAFIALHKIFVTHSAESVIPLKNLRSRRDNRLQQITDVIIQAMWQARAVAGEQFSTATSQLPLWQKKWLGVEVSKPEETNDWMDNVLEQISRWIIQGYRKINKDHCTLGDAEIQFIHAFVEQYREALR</sequence>
<comment type="caution">
    <text evidence="1">The sequence shown here is derived from an EMBL/GenBank/DDBJ whole genome shotgun (WGS) entry which is preliminary data.</text>
</comment>
<dbReference type="Pfam" id="PF09611">
    <property type="entry name" value="Cas_Csy1"/>
    <property type="match status" value="2"/>
</dbReference>
<keyword evidence="2" id="KW-1185">Reference proteome</keyword>
<evidence type="ECO:0000313" key="2">
    <source>
        <dbReference type="Proteomes" id="UP000244906"/>
    </source>
</evidence>